<proteinExistence type="predicted"/>
<evidence type="ECO:0000313" key="8">
    <source>
        <dbReference type="Proteomes" id="UP000228934"/>
    </source>
</evidence>
<name>A0A2G9S4Z3_AQUCT</name>
<sequence>MLQFVSNQVGEFPDLFEDQLCSSYQGSTGMDSTLPKTYNQVQPQNFQTSAPQPTLVSVKAPVQAVPQRTTPLLQPRPVVQSHPQPHLQQQTVMLTPTFSTAPQTRIIQQPLIYQNAATTSFQGRHVLQPQVSSLMTTQQVQPVTIQQQVQTVQAQRVLTHTANGTIQTLSPATQSTIQTLTPATVQAMAPQVQQVPVLVQPQIIKTESLVLTALKADGSPMMTAVQNPSITTLGTPLQTTALQVPVSAVSLSLTYIEFCCVNTIGNAVV</sequence>
<evidence type="ECO:0000256" key="4">
    <source>
        <dbReference type="ARBA" id="ARBA00023159"/>
    </source>
</evidence>
<dbReference type="EMBL" id="KV926466">
    <property type="protein sequence ID" value="PIO35164.1"/>
    <property type="molecule type" value="Genomic_DNA"/>
</dbReference>
<keyword evidence="6" id="KW-0539">Nucleus</keyword>
<protein>
    <submittedName>
        <fullName evidence="7">Uncharacterized protein</fullName>
    </submittedName>
</protein>
<keyword evidence="2" id="KW-0805">Transcription regulation</keyword>
<evidence type="ECO:0000256" key="5">
    <source>
        <dbReference type="ARBA" id="ARBA00023163"/>
    </source>
</evidence>
<dbReference type="GO" id="GO:0010886">
    <property type="term" value="P:positive regulation of cholesterol storage"/>
    <property type="evidence" value="ECO:0007669"/>
    <property type="project" value="TreeGrafter"/>
</dbReference>
<evidence type="ECO:0000256" key="1">
    <source>
        <dbReference type="ARBA" id="ARBA00004123"/>
    </source>
</evidence>
<keyword evidence="5" id="KW-0804">Transcription</keyword>
<keyword evidence="8" id="KW-1185">Reference proteome</keyword>
<dbReference type="PANTHER" id="PTHR46062">
    <property type="entry name" value="STEROL REGULATORY ELEMENT-BINDING PROTEIN"/>
    <property type="match status" value="1"/>
</dbReference>
<organism evidence="7 8">
    <name type="scientific">Aquarana catesbeiana</name>
    <name type="common">American bullfrog</name>
    <name type="synonym">Rana catesbeiana</name>
    <dbReference type="NCBI Taxonomy" id="8400"/>
    <lineage>
        <taxon>Eukaryota</taxon>
        <taxon>Metazoa</taxon>
        <taxon>Chordata</taxon>
        <taxon>Craniata</taxon>
        <taxon>Vertebrata</taxon>
        <taxon>Euteleostomi</taxon>
        <taxon>Amphibia</taxon>
        <taxon>Batrachia</taxon>
        <taxon>Anura</taxon>
        <taxon>Neobatrachia</taxon>
        <taxon>Ranoidea</taxon>
        <taxon>Ranidae</taxon>
        <taxon>Aquarana</taxon>
    </lineage>
</organism>
<accession>A0A2G9S4Z3</accession>
<dbReference type="GO" id="GO:0000978">
    <property type="term" value="F:RNA polymerase II cis-regulatory region sequence-specific DNA binding"/>
    <property type="evidence" value="ECO:0007669"/>
    <property type="project" value="TreeGrafter"/>
</dbReference>
<reference evidence="8" key="1">
    <citation type="journal article" date="2017" name="Nat. Commun.">
        <title>The North American bullfrog draft genome provides insight into hormonal regulation of long noncoding RNA.</title>
        <authorList>
            <person name="Hammond S.A."/>
            <person name="Warren R.L."/>
            <person name="Vandervalk B.P."/>
            <person name="Kucuk E."/>
            <person name="Khan H."/>
            <person name="Gibb E.A."/>
            <person name="Pandoh P."/>
            <person name="Kirk H."/>
            <person name="Zhao Y."/>
            <person name="Jones M."/>
            <person name="Mungall A.J."/>
            <person name="Coope R."/>
            <person name="Pleasance S."/>
            <person name="Moore R.A."/>
            <person name="Holt R.A."/>
            <person name="Round J.M."/>
            <person name="Ohora S."/>
            <person name="Walle B.V."/>
            <person name="Veldhoen N."/>
            <person name="Helbing C.C."/>
            <person name="Birol I."/>
        </authorList>
    </citation>
    <scope>NUCLEOTIDE SEQUENCE [LARGE SCALE GENOMIC DNA]</scope>
</reference>
<dbReference type="GO" id="GO:0000981">
    <property type="term" value="F:DNA-binding transcription factor activity, RNA polymerase II-specific"/>
    <property type="evidence" value="ECO:0007669"/>
    <property type="project" value="TreeGrafter"/>
</dbReference>
<feature type="non-terminal residue" evidence="7">
    <location>
        <position position="269"/>
    </location>
</feature>
<evidence type="ECO:0000256" key="6">
    <source>
        <dbReference type="ARBA" id="ARBA00023242"/>
    </source>
</evidence>
<evidence type="ECO:0000313" key="7">
    <source>
        <dbReference type="EMBL" id="PIO35164.1"/>
    </source>
</evidence>
<dbReference type="Proteomes" id="UP000228934">
    <property type="component" value="Unassembled WGS sequence"/>
</dbReference>
<dbReference type="PANTHER" id="PTHR46062:SF3">
    <property type="entry name" value="STEROL REGULATORY ELEMENT-BINDING PROTEIN 2"/>
    <property type="match status" value="1"/>
</dbReference>
<comment type="subcellular location">
    <subcellularLocation>
        <location evidence="1">Nucleus</location>
    </subcellularLocation>
</comment>
<dbReference type="AlphaFoldDB" id="A0A2G9S4Z3"/>
<keyword evidence="3" id="KW-0238">DNA-binding</keyword>
<gene>
    <name evidence="7" type="ORF">AB205_0102940</name>
</gene>
<keyword evidence="4" id="KW-0010">Activator</keyword>
<dbReference type="OrthoDB" id="10452223at2759"/>
<dbReference type="GO" id="GO:0045944">
    <property type="term" value="P:positive regulation of transcription by RNA polymerase II"/>
    <property type="evidence" value="ECO:0007669"/>
    <property type="project" value="TreeGrafter"/>
</dbReference>
<evidence type="ECO:0000256" key="2">
    <source>
        <dbReference type="ARBA" id="ARBA00023015"/>
    </source>
</evidence>
<dbReference type="GO" id="GO:0005634">
    <property type="term" value="C:nucleus"/>
    <property type="evidence" value="ECO:0007669"/>
    <property type="project" value="UniProtKB-SubCell"/>
</dbReference>
<evidence type="ECO:0000256" key="3">
    <source>
        <dbReference type="ARBA" id="ARBA00023125"/>
    </source>
</evidence>